<comment type="similarity">
    <text evidence="2 6">Belongs to the transposase mutator family.</text>
</comment>
<proteinExistence type="inferred from homology"/>
<evidence type="ECO:0000256" key="5">
    <source>
        <dbReference type="ARBA" id="ARBA00023172"/>
    </source>
</evidence>
<dbReference type="Proteomes" id="UP000198894">
    <property type="component" value="Unassembled WGS sequence"/>
</dbReference>
<keyword evidence="4 6" id="KW-0238">DNA-binding</keyword>
<comment type="function">
    <text evidence="1 6">Required for the transposition of the insertion element.</text>
</comment>
<dbReference type="GO" id="GO:0003677">
    <property type="term" value="F:DNA binding"/>
    <property type="evidence" value="ECO:0007669"/>
    <property type="project" value="UniProtKB-UniRule"/>
</dbReference>
<dbReference type="EMBL" id="FNEE01000018">
    <property type="protein sequence ID" value="SDK66011.1"/>
    <property type="molecule type" value="Genomic_DNA"/>
</dbReference>
<dbReference type="PANTHER" id="PTHR33217:SF7">
    <property type="entry name" value="TRANSPOSASE FOR INSERTION SEQUENCE ELEMENT IS1081"/>
    <property type="match status" value="1"/>
</dbReference>
<dbReference type="GO" id="GO:0006313">
    <property type="term" value="P:DNA transposition"/>
    <property type="evidence" value="ECO:0007669"/>
    <property type="project" value="UniProtKB-UniRule"/>
</dbReference>
<keyword evidence="8" id="KW-1185">Reference proteome</keyword>
<dbReference type="GO" id="GO:0004803">
    <property type="term" value="F:transposase activity"/>
    <property type="evidence" value="ECO:0007669"/>
    <property type="project" value="UniProtKB-UniRule"/>
</dbReference>
<dbReference type="PANTHER" id="PTHR33217">
    <property type="entry name" value="TRANSPOSASE FOR INSERTION SEQUENCE ELEMENT IS1081"/>
    <property type="match status" value="1"/>
</dbReference>
<keyword evidence="5 6" id="KW-0233">DNA recombination</keyword>
<evidence type="ECO:0000256" key="6">
    <source>
        <dbReference type="RuleBase" id="RU365089"/>
    </source>
</evidence>
<evidence type="ECO:0000313" key="8">
    <source>
        <dbReference type="Proteomes" id="UP000198894"/>
    </source>
</evidence>
<keyword evidence="6" id="KW-0814">Transposable element</keyword>
<gene>
    <name evidence="7" type="ORF">SAMN05428953_11893</name>
</gene>
<accession>A0A1G9DQ88</accession>
<dbReference type="Pfam" id="PF00872">
    <property type="entry name" value="Transposase_mut"/>
    <property type="match status" value="1"/>
</dbReference>
<evidence type="ECO:0000256" key="2">
    <source>
        <dbReference type="ARBA" id="ARBA00010961"/>
    </source>
</evidence>
<dbReference type="AlphaFoldDB" id="A0A1G9DQ88"/>
<keyword evidence="3 6" id="KW-0815">Transposition</keyword>
<evidence type="ECO:0000256" key="3">
    <source>
        <dbReference type="ARBA" id="ARBA00022578"/>
    </source>
</evidence>
<evidence type="ECO:0000256" key="4">
    <source>
        <dbReference type="ARBA" id="ARBA00023125"/>
    </source>
</evidence>
<evidence type="ECO:0000256" key="1">
    <source>
        <dbReference type="ARBA" id="ARBA00002190"/>
    </source>
</evidence>
<protein>
    <recommendedName>
        <fullName evidence="6">Mutator family transposase</fullName>
    </recommendedName>
</protein>
<reference evidence="8" key="1">
    <citation type="submission" date="2016-10" db="EMBL/GenBank/DDBJ databases">
        <authorList>
            <person name="Varghese N."/>
            <person name="Submissions S."/>
        </authorList>
    </citation>
    <scope>NUCLEOTIDE SEQUENCE [LARGE SCALE GENOMIC DNA]</scope>
    <source>
        <strain evidence="8">CGMCC 1.11022</strain>
    </source>
</reference>
<dbReference type="InterPro" id="IPR001207">
    <property type="entry name" value="Transposase_mutator"/>
</dbReference>
<name>A0A1G9DQ88_9HYPH</name>
<evidence type="ECO:0000313" key="7">
    <source>
        <dbReference type="EMBL" id="SDK66011.1"/>
    </source>
</evidence>
<sequence>MTRVSVLELRAPQDRAGRFSRELFERYQRSEKALVSALVEMYVQGVSTRKVKAITEELCGHSFSASTVS</sequence>
<organism evidence="7 8">
    <name type="scientific">Mesorhizobium muleiense</name>
    <dbReference type="NCBI Taxonomy" id="1004279"/>
    <lineage>
        <taxon>Bacteria</taxon>
        <taxon>Pseudomonadati</taxon>
        <taxon>Pseudomonadota</taxon>
        <taxon>Alphaproteobacteria</taxon>
        <taxon>Hyphomicrobiales</taxon>
        <taxon>Phyllobacteriaceae</taxon>
        <taxon>Mesorhizobium</taxon>
    </lineage>
</organism>